<evidence type="ECO:0000256" key="2">
    <source>
        <dbReference type="SAM" id="SignalP"/>
    </source>
</evidence>
<feature type="region of interest" description="Disordered" evidence="1">
    <location>
        <begin position="1185"/>
        <end position="1208"/>
    </location>
</feature>
<feature type="region of interest" description="Disordered" evidence="1">
    <location>
        <begin position="1128"/>
        <end position="1150"/>
    </location>
</feature>
<feature type="compositionally biased region" description="Polar residues" evidence="1">
    <location>
        <begin position="1537"/>
        <end position="1548"/>
    </location>
</feature>
<sequence length="1676" mass="192487">MQKLKFLTRMLKKLLIIFCAIVYGSAAPRCIDLCTPSLNAHTSESLTAFGTHSSLAQQQSTLRELHQSLTDQLQSSRLNVNFDHPGNWTDHKDYRTPDGAGQVHEEAGQLVNGGAQVRYYKKNYAATYGTGSNNLGLGHNLNSESLLQDDLLHSRNLGLQSVHNYGHDQSRLDSSRFQESTNTQLYNDRVNGASNDNWSRFNTYGVDGGRGKVSEEEGQYTQGPAKVRYYKKNYTSSYTSSGTPLVVPIITDVTNLESQAQRLESQLNQLSRDSQHSQSIHSDNSARQTEYGQVYTQNNYPQHYDRPLSTEQRYQHTSQQQQTVKTGGSGYIPVQPVTHFNYVIPDTELENVQTSQHTNQQAVQTQQTHRAEIDETHHNQQVGDIVRVPLHRNDYGSNVNTYIEDSRRQETLTAEQALRNQLRDNIQYAAVQDIPTHSGRRVEEHWESNSRHRVESTIPHHVETVPIGGDLTHQRISQGLGYSNQARHVSGGSSSSYQHHEQFGSSGSYRVGGIDLGHQAADCDTLGGQLGQYTKRHKRDIEFGQQRENIGGYPYSGYGRSHEGHPHQDNDRHRHHGDGFEQNSGIDNHYQNQERSYQDHRHHGQNFGQHSQDYGQHGQDYGQYNQERGNGHSGYGQSYEQQSHRDDNRHKHYGQDYTQRYRRDEYHRQDHDHKSHEGHPHQDDDRHRHLSRDNDFDKNGGHSHDHQSHEGNSHQDNDRHRHSEGEHRYKRESQRYEDFDQQTNAGFGDLSQQTTGEFDFGQNTEKLTLEKQNIENLNQEAQGVDFWHKQPKNLEFGQQTEDLSQHSFDFGQQTEDLSQQTHKFDDLSHHQSSGHEFDRHHKLETGNLEFGQQTEDLSQQTHNFDFGQQTEDLSQQTHKFDDLSHHQSSSGHELDRRYHKLETGNLEFEQQTKDLSQQTHKFDDLSDHQSSGHELDRRYHKLETGNLEFDQQTEDLSQQTHNFDFGQQTEDLSQQTHKFDDLSSHQSSGHEFDRRHHKLETGNLEFGQQTEDLSQQTHNFDFGQQTEDLSQQTHKFDDLSHHQSSSGHELDRRYHKLETGNSEFGQQTKDLSQQTHKFDDLSDHQSSGHELDSRYHKLETGNLEFDQQTEDLSQQTHNFDFGQQTEDLSQQTHKFDDLSSHQSSGHEFDRRHHKLETGNLEFGQQTEDLSQQTHNFDFGQQTEDLSQQTHKLDDLSHHESSSHEFDRRHHKLGTGNLEFGQQTEDLSQQSHKFDDFHLPLRPVGSHEFGQHHHELETGNLEFGQKTEDLSQQTHNLDDFSHHKFSIHEFDRHHHKLETGNLEFGQQTEDLSQQTHNFEFGHQTEDLSQQTHKLDDFNHHQSGTHEFGRHHKLETGNLEFGQQTEDLSQQTHKLDDFSQHHSENHEFAQHHNQLHTGNLEFGQQTEDLSQQTHKIGEFSQHQSGNHKLGQYDNQLQTGNLEFGQSNSEFGQQTGFNPSTNYPLEFKPAPKPTPRPLRIGNQRGDIEPELVGSEAPVSSVKPVISVRPVKGGRAYTPRVRPAQYQSDIPSTGVLSLEEQSLAQESGNSWHQSHHPGDLTNDNQEQLSQVDSVTLQSRILQVYGGKGPYEAGIQGDYSGVKPNPSATLEPQYYGNEPWEIREVASEKFSARSSAPLDTVPELTTPLPETTPSPGFWKKLGNKITTSYEKAKDKLSNTFG</sequence>
<feature type="compositionally biased region" description="Polar residues" evidence="1">
    <location>
        <begin position="1060"/>
        <end position="1075"/>
    </location>
</feature>
<accession>A0AAV7ITN2</accession>
<feature type="compositionally biased region" description="Basic and acidic residues" evidence="1">
    <location>
        <begin position="1076"/>
        <end position="1092"/>
    </location>
</feature>
<protein>
    <submittedName>
        <fullName evidence="3">Uncharacterized protein</fullName>
    </submittedName>
</protein>
<proteinExistence type="predicted"/>
<feature type="compositionally biased region" description="Low complexity" evidence="1">
    <location>
        <begin position="310"/>
        <end position="326"/>
    </location>
</feature>
<evidence type="ECO:0000313" key="4">
    <source>
        <dbReference type="Proteomes" id="UP000826195"/>
    </source>
</evidence>
<organism evidence="3 4">
    <name type="scientific">Cotesia glomerata</name>
    <name type="common">Lepidopteran parasitic wasp</name>
    <name type="synonym">Apanteles glomeratus</name>
    <dbReference type="NCBI Taxonomy" id="32391"/>
    <lineage>
        <taxon>Eukaryota</taxon>
        <taxon>Metazoa</taxon>
        <taxon>Ecdysozoa</taxon>
        <taxon>Arthropoda</taxon>
        <taxon>Hexapoda</taxon>
        <taxon>Insecta</taxon>
        <taxon>Pterygota</taxon>
        <taxon>Neoptera</taxon>
        <taxon>Endopterygota</taxon>
        <taxon>Hymenoptera</taxon>
        <taxon>Apocrita</taxon>
        <taxon>Ichneumonoidea</taxon>
        <taxon>Braconidae</taxon>
        <taxon>Microgastrinae</taxon>
        <taxon>Cotesia</taxon>
    </lineage>
</organism>
<feature type="compositionally biased region" description="Low complexity" evidence="1">
    <location>
        <begin position="612"/>
        <end position="626"/>
    </location>
</feature>
<feature type="compositionally biased region" description="Polar residues" evidence="1">
    <location>
        <begin position="581"/>
        <end position="595"/>
    </location>
</feature>
<feature type="region of interest" description="Disordered" evidence="1">
    <location>
        <begin position="1537"/>
        <end position="1565"/>
    </location>
</feature>
<name>A0AAV7ITN2_COTGL</name>
<keyword evidence="2" id="KW-0732">Signal</keyword>
<dbReference type="EMBL" id="JAHXZJ010000384">
    <property type="protein sequence ID" value="KAH0559058.1"/>
    <property type="molecule type" value="Genomic_DNA"/>
</dbReference>
<feature type="compositionally biased region" description="Basic and acidic residues" evidence="1">
    <location>
        <begin position="1190"/>
        <end position="1207"/>
    </location>
</feature>
<reference evidence="3 4" key="1">
    <citation type="journal article" date="2021" name="J. Hered.">
        <title>A chromosome-level genome assembly of the parasitoid wasp, Cotesia glomerata (Hymenoptera: Braconidae).</title>
        <authorList>
            <person name="Pinto B.J."/>
            <person name="Weis J.J."/>
            <person name="Gamble T."/>
            <person name="Ode P.J."/>
            <person name="Paul R."/>
            <person name="Zaspel J.M."/>
        </authorList>
    </citation>
    <scope>NUCLEOTIDE SEQUENCE [LARGE SCALE GENOMIC DNA]</scope>
    <source>
        <strain evidence="3">CgM1</strain>
    </source>
</reference>
<keyword evidence="4" id="KW-1185">Reference proteome</keyword>
<feature type="compositionally biased region" description="Polar residues" evidence="1">
    <location>
        <begin position="264"/>
        <end position="301"/>
    </location>
</feature>
<gene>
    <name evidence="3" type="ORF">KQX54_000813</name>
</gene>
<feature type="region of interest" description="Disordered" evidence="1">
    <location>
        <begin position="484"/>
        <end position="504"/>
    </location>
</feature>
<feature type="region of interest" description="Disordered" evidence="1">
    <location>
        <begin position="1627"/>
        <end position="1654"/>
    </location>
</feature>
<evidence type="ECO:0000313" key="3">
    <source>
        <dbReference type="EMBL" id="KAH0559058.1"/>
    </source>
</evidence>
<feature type="region of interest" description="Disordered" evidence="1">
    <location>
        <begin position="264"/>
        <end position="329"/>
    </location>
</feature>
<feature type="compositionally biased region" description="Low complexity" evidence="1">
    <location>
        <begin position="1632"/>
        <end position="1648"/>
    </location>
</feature>
<comment type="caution">
    <text evidence="3">The sequence shown here is derived from an EMBL/GenBank/DDBJ whole genome shotgun (WGS) entry which is preliminary data.</text>
</comment>
<feature type="chain" id="PRO_5043709187" evidence="2">
    <location>
        <begin position="27"/>
        <end position="1676"/>
    </location>
</feature>
<feature type="region of interest" description="Disordered" evidence="1">
    <location>
        <begin position="912"/>
        <end position="935"/>
    </location>
</feature>
<feature type="compositionally biased region" description="Basic and acidic residues" evidence="1">
    <location>
        <begin position="1133"/>
        <end position="1150"/>
    </location>
</feature>
<feature type="compositionally biased region" description="Basic and acidic residues" evidence="1">
    <location>
        <begin position="920"/>
        <end position="935"/>
    </location>
</feature>
<dbReference type="Proteomes" id="UP000826195">
    <property type="component" value="Unassembled WGS sequence"/>
</dbReference>
<feature type="compositionally biased region" description="Basic and acidic residues" evidence="1">
    <location>
        <begin position="659"/>
        <end position="736"/>
    </location>
</feature>
<feature type="region of interest" description="Disordered" evidence="1">
    <location>
        <begin position="539"/>
        <end position="736"/>
    </location>
</feature>
<feature type="compositionally biased region" description="Basic and acidic residues" evidence="1">
    <location>
        <begin position="560"/>
        <end position="572"/>
    </location>
</feature>
<feature type="signal peptide" evidence="2">
    <location>
        <begin position="1"/>
        <end position="26"/>
    </location>
</feature>
<feature type="region of interest" description="Disordered" evidence="1">
    <location>
        <begin position="1060"/>
        <end position="1092"/>
    </location>
</feature>
<evidence type="ECO:0000256" key="1">
    <source>
        <dbReference type="SAM" id="MobiDB-lite"/>
    </source>
</evidence>